<feature type="chain" id="PRO_5029506283" evidence="1">
    <location>
        <begin position="20"/>
        <end position="188"/>
    </location>
</feature>
<keyword evidence="1" id="KW-0732">Signal</keyword>
<dbReference type="KEGG" id="spu:115921477"/>
<dbReference type="RefSeq" id="XP_030834840.1">
    <property type="nucleotide sequence ID" value="XM_030978980.1"/>
</dbReference>
<dbReference type="AlphaFoldDB" id="A0A7M7NDR5"/>
<keyword evidence="3" id="KW-1185">Reference proteome</keyword>
<dbReference type="EnsemblMetazoa" id="XM_030978980">
    <property type="protein sequence ID" value="XP_030834840"/>
    <property type="gene ID" value="LOC115921477"/>
</dbReference>
<name>A0A7M7NDR5_STRPU</name>
<protein>
    <submittedName>
        <fullName evidence="2">Uncharacterized protein</fullName>
    </submittedName>
</protein>
<proteinExistence type="predicted"/>
<dbReference type="Proteomes" id="UP000007110">
    <property type="component" value="Unassembled WGS sequence"/>
</dbReference>
<dbReference type="InParanoid" id="A0A7M7NDR5"/>
<reference evidence="2" key="2">
    <citation type="submission" date="2021-01" db="UniProtKB">
        <authorList>
            <consortium name="EnsemblMetazoa"/>
        </authorList>
    </citation>
    <scope>IDENTIFICATION</scope>
</reference>
<sequence>MKSVFIGAFLLACLSFGIGQGLECSACASMTTTPGASSLGECDEGNLPKITCYENKTRCARATIEGIGPFSLGHGETPVVVTFNATVWGCVGVPIYYACTQDDYARSDLLRGISNRPGDYNISLPLFGNFLALLQSYETVLYENMLCPCTGSICGGSGGYGGNAGSRLRTDVMIVLGFFLIAVFIKQS</sequence>
<organism evidence="2 3">
    <name type="scientific">Strongylocentrotus purpuratus</name>
    <name type="common">Purple sea urchin</name>
    <dbReference type="NCBI Taxonomy" id="7668"/>
    <lineage>
        <taxon>Eukaryota</taxon>
        <taxon>Metazoa</taxon>
        <taxon>Echinodermata</taxon>
        <taxon>Eleutherozoa</taxon>
        <taxon>Echinozoa</taxon>
        <taxon>Echinoidea</taxon>
        <taxon>Euechinoidea</taxon>
        <taxon>Echinacea</taxon>
        <taxon>Camarodonta</taxon>
        <taxon>Echinidea</taxon>
        <taxon>Strongylocentrotidae</taxon>
        <taxon>Strongylocentrotus</taxon>
    </lineage>
</organism>
<dbReference type="GeneID" id="115921477"/>
<accession>A0A7M7NDR5</accession>
<dbReference type="OMA" id="CARATIE"/>
<feature type="signal peptide" evidence="1">
    <location>
        <begin position="1"/>
        <end position="19"/>
    </location>
</feature>
<reference evidence="3" key="1">
    <citation type="submission" date="2015-02" db="EMBL/GenBank/DDBJ databases">
        <title>Genome sequencing for Strongylocentrotus purpuratus.</title>
        <authorList>
            <person name="Murali S."/>
            <person name="Liu Y."/>
            <person name="Vee V."/>
            <person name="English A."/>
            <person name="Wang M."/>
            <person name="Skinner E."/>
            <person name="Han Y."/>
            <person name="Muzny D.M."/>
            <person name="Worley K.C."/>
            <person name="Gibbs R.A."/>
        </authorList>
    </citation>
    <scope>NUCLEOTIDE SEQUENCE</scope>
</reference>
<evidence type="ECO:0000313" key="3">
    <source>
        <dbReference type="Proteomes" id="UP000007110"/>
    </source>
</evidence>
<evidence type="ECO:0000313" key="2">
    <source>
        <dbReference type="EnsemblMetazoa" id="XP_030834840"/>
    </source>
</evidence>
<evidence type="ECO:0000256" key="1">
    <source>
        <dbReference type="SAM" id="SignalP"/>
    </source>
</evidence>